<organism evidence="3 4">
    <name type="scientific">Aliidongia dinghuensis</name>
    <dbReference type="NCBI Taxonomy" id="1867774"/>
    <lineage>
        <taxon>Bacteria</taxon>
        <taxon>Pseudomonadati</taxon>
        <taxon>Pseudomonadota</taxon>
        <taxon>Alphaproteobacteria</taxon>
        <taxon>Rhodospirillales</taxon>
        <taxon>Dongiaceae</taxon>
        <taxon>Aliidongia</taxon>
    </lineage>
</organism>
<evidence type="ECO:0000313" key="3">
    <source>
        <dbReference type="EMBL" id="GGF04269.1"/>
    </source>
</evidence>
<reference evidence="3" key="2">
    <citation type="submission" date="2020-09" db="EMBL/GenBank/DDBJ databases">
        <authorList>
            <person name="Sun Q."/>
            <person name="Zhou Y."/>
        </authorList>
    </citation>
    <scope>NUCLEOTIDE SEQUENCE</scope>
    <source>
        <strain evidence="3">CGMCC 1.15725</strain>
    </source>
</reference>
<sequence length="346" mass="37209">MSELTIAVIGAGAIGRAHIETIGRIDACRLAGIAEPAAEGRALAERLGVPWSSDAAQLLDHVRPDAAIIATPNATHRAMALACIERGIPAIVEKPIASTLEDAAAIAAASDEARVPILVGHHRRYNPIIRQAHEMIAGGALGRLTNASVLYTFVKPPEYFDLAWRRTAGGGPILINLIHEIDLIRHLCGEIATVQALTSNAIRGFEVEDTVAVLLRLVNGALVTVSLSDSAATPWSWDLASGESPNYPPQPVPVQTHFIAGTEGSLALPTLEHWRYDGTKSWFTPITRETVAFTRGDPYMEQLHHLCRVVRNEDAPLIPAADGMLTLRATMAVHEAARTQRMVALD</sequence>
<dbReference type="Gene3D" id="3.30.360.10">
    <property type="entry name" value="Dihydrodipicolinate Reductase, domain 2"/>
    <property type="match status" value="1"/>
</dbReference>
<dbReference type="SUPFAM" id="SSF55347">
    <property type="entry name" value="Glyceraldehyde-3-phosphate dehydrogenase-like, C-terminal domain"/>
    <property type="match status" value="1"/>
</dbReference>
<evidence type="ECO:0000313" key="4">
    <source>
        <dbReference type="Proteomes" id="UP000646365"/>
    </source>
</evidence>
<protein>
    <submittedName>
        <fullName evidence="3">Oxidoreductase</fullName>
    </submittedName>
</protein>
<name>A0A8J2YQC5_9PROT</name>
<dbReference type="PANTHER" id="PTHR43377">
    <property type="entry name" value="BILIVERDIN REDUCTASE A"/>
    <property type="match status" value="1"/>
</dbReference>
<dbReference type="PANTHER" id="PTHR43377:SF8">
    <property type="entry name" value="BLR3664 PROTEIN"/>
    <property type="match status" value="1"/>
</dbReference>
<dbReference type="Gene3D" id="3.40.50.720">
    <property type="entry name" value="NAD(P)-binding Rossmann-like Domain"/>
    <property type="match status" value="1"/>
</dbReference>
<feature type="domain" description="GFO/IDH/MocA-like oxidoreductase" evidence="2">
    <location>
        <begin position="129"/>
        <end position="266"/>
    </location>
</feature>
<dbReference type="InterPro" id="IPR036291">
    <property type="entry name" value="NAD(P)-bd_dom_sf"/>
</dbReference>
<reference evidence="3" key="1">
    <citation type="journal article" date="2014" name="Int. J. Syst. Evol. Microbiol.">
        <title>Complete genome sequence of Corynebacterium casei LMG S-19264T (=DSM 44701T), isolated from a smear-ripened cheese.</title>
        <authorList>
            <consortium name="US DOE Joint Genome Institute (JGI-PGF)"/>
            <person name="Walter F."/>
            <person name="Albersmeier A."/>
            <person name="Kalinowski J."/>
            <person name="Ruckert C."/>
        </authorList>
    </citation>
    <scope>NUCLEOTIDE SEQUENCE</scope>
    <source>
        <strain evidence="3">CGMCC 1.15725</strain>
    </source>
</reference>
<dbReference type="InterPro" id="IPR051450">
    <property type="entry name" value="Gfo/Idh/MocA_Oxidoreductases"/>
</dbReference>
<dbReference type="Proteomes" id="UP000646365">
    <property type="component" value="Unassembled WGS sequence"/>
</dbReference>
<gene>
    <name evidence="3" type="ORF">GCM10011611_07080</name>
</gene>
<keyword evidence="4" id="KW-1185">Reference proteome</keyword>
<evidence type="ECO:0000259" key="2">
    <source>
        <dbReference type="Pfam" id="PF22725"/>
    </source>
</evidence>
<dbReference type="RefSeq" id="WP_189042613.1">
    <property type="nucleotide sequence ID" value="NZ_BMJQ01000002.1"/>
</dbReference>
<dbReference type="EMBL" id="BMJQ01000002">
    <property type="protein sequence ID" value="GGF04269.1"/>
    <property type="molecule type" value="Genomic_DNA"/>
</dbReference>
<dbReference type="Pfam" id="PF01408">
    <property type="entry name" value="GFO_IDH_MocA"/>
    <property type="match status" value="1"/>
</dbReference>
<dbReference type="InterPro" id="IPR000683">
    <property type="entry name" value="Gfo/Idh/MocA-like_OxRdtase_N"/>
</dbReference>
<dbReference type="SUPFAM" id="SSF51735">
    <property type="entry name" value="NAD(P)-binding Rossmann-fold domains"/>
    <property type="match status" value="1"/>
</dbReference>
<dbReference type="Pfam" id="PF22725">
    <property type="entry name" value="GFO_IDH_MocA_C3"/>
    <property type="match status" value="1"/>
</dbReference>
<dbReference type="InterPro" id="IPR055170">
    <property type="entry name" value="GFO_IDH_MocA-like_dom"/>
</dbReference>
<evidence type="ECO:0000259" key="1">
    <source>
        <dbReference type="Pfam" id="PF01408"/>
    </source>
</evidence>
<proteinExistence type="predicted"/>
<dbReference type="AlphaFoldDB" id="A0A8J2YQC5"/>
<feature type="domain" description="Gfo/Idh/MocA-like oxidoreductase N-terminal" evidence="1">
    <location>
        <begin position="5"/>
        <end position="121"/>
    </location>
</feature>
<comment type="caution">
    <text evidence="3">The sequence shown here is derived from an EMBL/GenBank/DDBJ whole genome shotgun (WGS) entry which is preliminary data.</text>
</comment>
<dbReference type="GO" id="GO:0000166">
    <property type="term" value="F:nucleotide binding"/>
    <property type="evidence" value="ECO:0007669"/>
    <property type="project" value="InterPro"/>
</dbReference>
<accession>A0A8J2YQC5</accession>